<reference evidence="1" key="1">
    <citation type="submission" date="2020-12" db="EMBL/GenBank/DDBJ databases">
        <title>Genomic characterization of non-nitrogen-fixing Frankia strains.</title>
        <authorList>
            <person name="Carlos-Shanley C."/>
            <person name="Guerra T."/>
            <person name="Hahn D."/>
        </authorList>
    </citation>
    <scope>NUCLEOTIDE SEQUENCE</scope>
    <source>
        <strain evidence="1">CN6</strain>
    </source>
</reference>
<accession>A0A937RF44</accession>
<sequence length="61" mass="7165">MEMFEVVDSRLPPGWLFTSYPNSDFLQAIWGYGELVMDEFHYDALLEREENALMIFSSRVA</sequence>
<name>A0A937RF44_9ACTN</name>
<organism evidence="1 2">
    <name type="scientific">Frankia nepalensis</name>
    <dbReference type="NCBI Taxonomy" id="1836974"/>
    <lineage>
        <taxon>Bacteria</taxon>
        <taxon>Bacillati</taxon>
        <taxon>Actinomycetota</taxon>
        <taxon>Actinomycetes</taxon>
        <taxon>Frankiales</taxon>
        <taxon>Frankiaceae</taxon>
        <taxon>Frankia</taxon>
    </lineage>
</organism>
<dbReference type="Proteomes" id="UP000604475">
    <property type="component" value="Unassembled WGS sequence"/>
</dbReference>
<proteinExistence type="predicted"/>
<dbReference type="EMBL" id="JAEACQ010000123">
    <property type="protein sequence ID" value="MBL7626259.1"/>
    <property type="molecule type" value="Genomic_DNA"/>
</dbReference>
<protein>
    <submittedName>
        <fullName evidence="1">Uncharacterized protein</fullName>
    </submittedName>
</protein>
<dbReference type="RefSeq" id="WP_202998790.1">
    <property type="nucleotide sequence ID" value="NZ_JADWYV010000001.1"/>
</dbReference>
<evidence type="ECO:0000313" key="1">
    <source>
        <dbReference type="EMBL" id="MBL7626259.1"/>
    </source>
</evidence>
<comment type="caution">
    <text evidence="1">The sequence shown here is derived from an EMBL/GenBank/DDBJ whole genome shotgun (WGS) entry which is preliminary data.</text>
</comment>
<evidence type="ECO:0000313" key="2">
    <source>
        <dbReference type="Proteomes" id="UP000604475"/>
    </source>
</evidence>
<dbReference type="AlphaFoldDB" id="A0A937RF44"/>
<keyword evidence="2" id="KW-1185">Reference proteome</keyword>
<gene>
    <name evidence="1" type="ORF">I7412_03530</name>
</gene>